<dbReference type="EMBL" id="LR796345">
    <property type="protein sequence ID" value="CAB4138386.1"/>
    <property type="molecule type" value="Genomic_DNA"/>
</dbReference>
<gene>
    <name evidence="1" type="ORF">UFOVP331_16</name>
</gene>
<name>A0A6J5LZV4_9CAUD</name>
<accession>A0A6J5LZV4</accession>
<protein>
    <submittedName>
        <fullName evidence="1">Uncharacterized protein</fullName>
    </submittedName>
</protein>
<evidence type="ECO:0000313" key="1">
    <source>
        <dbReference type="EMBL" id="CAB4138386.1"/>
    </source>
</evidence>
<proteinExistence type="predicted"/>
<organism evidence="1">
    <name type="scientific">uncultured Caudovirales phage</name>
    <dbReference type="NCBI Taxonomy" id="2100421"/>
    <lineage>
        <taxon>Viruses</taxon>
        <taxon>Duplodnaviria</taxon>
        <taxon>Heunggongvirae</taxon>
        <taxon>Uroviricota</taxon>
        <taxon>Caudoviricetes</taxon>
        <taxon>Peduoviridae</taxon>
        <taxon>Maltschvirus</taxon>
        <taxon>Maltschvirus maltsch</taxon>
    </lineage>
</organism>
<reference evidence="1" key="1">
    <citation type="submission" date="2020-04" db="EMBL/GenBank/DDBJ databases">
        <authorList>
            <person name="Chiriac C."/>
            <person name="Salcher M."/>
            <person name="Ghai R."/>
            <person name="Kavagutti S V."/>
        </authorList>
    </citation>
    <scope>NUCLEOTIDE SEQUENCE</scope>
</reference>
<sequence length="242" mass="27570">MEENKFPTETVELPSKGVVYPPDHPLRSGKVEMKYMTAKEEDILTNQNYIKKGIVLDKLLDSLVMGKFDIKELVTGDKNALLISSRILGYGKDYTFSYDGTEYTVDLTELDNKPFDETKVTPRGTFMFTLPATGTKVEFKLLNDKDNETIDQENESMKKFNKDSSSEVTIRLKHQIVSVEGDNDKNSIRSFVEQMLAQDSRALRKYIKDISPDVNLSTSVKINDVEESIDIPISLSFFWPDL</sequence>